<reference evidence="14 15" key="1">
    <citation type="submission" date="2017-10" db="EMBL/GenBank/DDBJ databases">
        <title>Sequencing the genomes of 1000 actinobacteria strains.</title>
        <authorList>
            <person name="Klenk H.-P."/>
        </authorList>
    </citation>
    <scope>NUCLEOTIDE SEQUENCE [LARGE SCALE GENOMIC DNA]</scope>
    <source>
        <strain evidence="14 15">DSM 21574</strain>
    </source>
</reference>
<proteinExistence type="predicted"/>
<evidence type="ECO:0000256" key="1">
    <source>
        <dbReference type="ARBA" id="ARBA00001946"/>
    </source>
</evidence>
<dbReference type="Gene3D" id="3.40.50.970">
    <property type="match status" value="1"/>
</dbReference>
<sequence length="1267" mass="138741">MAPNAESKPISPANASFGANEWLVDELYEQYRKDKNSVDPAWWDFFADYKPGEPDDSAKPSTQAPAAEPAVQAPAQPAPAAAPAAPAARPAAVQPTPKATPPVAPAPAAPGGHGTHTPPPAVIAQPPTAVYAQKPATRTDAAVAGSTENVEKLRGPAARVVKNMEASLEVPTATSVRVVPAKLMVDNRIVINNHLARGRGGKISFTHIIGFALVEALAEMPAMNASYTLVDGKPSVHHPADVNLGLAIDLPKPDGTRQLLVPAIKAAQAMDFAQFWAAYEDVVRRARGGKLGVDDFAGVTISLTNPGTIGTVHSVPRLMQGQGAIIGVGAMEYPAEFQGASPERLARMGISKVLTITSTYDHRIIQGAHSGEFLRILANKLLGLDGLYDRIFAALRVPYEPVRWVQDNTVDEDVEAAKPARIAELIHAFRSRGHLMADTDPLAYRVRRHPDLDVQTHDLTLWDLDRTFPTGGFGGKQKDTLRNILGLLRDSYCRSIGSEYMHLADRTQRKWLQARLEAGYERTPREEQLRILRRLNSAEAFETFLQTKFVGQKRFSLEGGESVIALLDAVLNKAAKNGLDEVCIGMAHRGRLNVLANIAGKSYAQIFAEFEGNLDPRTVQGSGDVKYHLGTEGTFTAETGEQTRVYIAANPSHLEAVDGVLEGVVRAKQDRIDLGGDGFSVLPILIHGDAAFAGQGVVTETLNLAGLRGYRTGGTIHVIINNQVGFTTGPASSRSTLYPTDVAKGLQVPIFHVNGDDPEAVVRVAELAFAFREEFDRDVIIDVVCYRRRGHNEGDDPSMTQPLMYNLIEAKRSVRKLYTENLVARGDITLEEAEQVLQDFQTQLERVFTETKEGGFMPPSDPESVRGLERPESQREDAGTMVGWQTAVPGSIIELIGRSHVNPPEGFTVHPKLKQLLAKREQMSREGGIDWGFGELLAFGSLLVEGTPVRLAGQDSRRGTFVQRHAVMHDRETGAEWTPLLYLTGDQAKFWVYDSSLSEYAALAFEYGYSVERPDALVLWEAQFGDFVNGAQTVIDEFISSSEQKWGQRSSLVMLLPHGYEGQGPDHSSARIERFLQLAAQDNMFIAQPSTPASHFHLLRRQAYYRPRRPLVVFTPKQLLRLKAAASSVEEFTSGSFQPVIGDAEAAARGGVDRVIMCSGRVYYDLLARRTKLEDERTAIVRIEQLFPLEGDALREALAPFGDAELVWVQDEPENQGPWPFMYVHATREVGREIRVVSRPASASPSAGTSKKHLRQQEELLTAAFAR</sequence>
<comment type="caution">
    <text evidence="14">The sequence shown here is derived from an EMBL/GenBank/DDBJ whole genome shotgun (WGS) entry which is preliminary data.</text>
</comment>
<dbReference type="NCBIfam" id="NF006914">
    <property type="entry name" value="PRK09404.1"/>
    <property type="match status" value="1"/>
</dbReference>
<evidence type="ECO:0000256" key="8">
    <source>
        <dbReference type="ARBA" id="ARBA00023052"/>
    </source>
</evidence>
<feature type="compositionally biased region" description="Low complexity" evidence="12">
    <location>
        <begin position="63"/>
        <end position="97"/>
    </location>
</feature>
<comment type="cofactor">
    <cofactor evidence="2">
        <name>thiamine diphosphate</name>
        <dbReference type="ChEBI" id="CHEBI:58937"/>
    </cofactor>
</comment>
<gene>
    <name evidence="14" type="ORF">ATL41_2419</name>
</gene>
<dbReference type="RefSeq" id="WP_098458670.1">
    <property type="nucleotide sequence ID" value="NZ_PDJH01000001.1"/>
</dbReference>
<feature type="compositionally biased region" description="Pro residues" evidence="12">
    <location>
        <begin position="98"/>
        <end position="108"/>
    </location>
</feature>
<dbReference type="InterPro" id="IPR042179">
    <property type="entry name" value="KGD_C_sf"/>
</dbReference>
<comment type="pathway">
    <text evidence="3">Carbohydrate metabolism; tricarboxylic acid cycle; succinyl-CoA from 2-oxoglutarate (dehydrogenase route): step 1/1.</text>
</comment>
<dbReference type="Pfam" id="PF16078">
    <property type="entry name" value="2-oxogl_dehyd_N"/>
    <property type="match status" value="1"/>
</dbReference>
<evidence type="ECO:0000256" key="3">
    <source>
        <dbReference type="ARBA" id="ARBA00004813"/>
    </source>
</evidence>
<evidence type="ECO:0000256" key="12">
    <source>
        <dbReference type="SAM" id="MobiDB-lite"/>
    </source>
</evidence>
<evidence type="ECO:0000256" key="11">
    <source>
        <dbReference type="ARBA" id="ARBA00052761"/>
    </source>
</evidence>
<dbReference type="PIRSF" id="PIRSF000157">
    <property type="entry name" value="Oxoglu_dh_E1"/>
    <property type="match status" value="1"/>
</dbReference>
<organism evidence="14 15">
    <name type="scientific">Flavimobilis soli</name>
    <dbReference type="NCBI Taxonomy" id="442709"/>
    <lineage>
        <taxon>Bacteria</taxon>
        <taxon>Bacillati</taxon>
        <taxon>Actinomycetota</taxon>
        <taxon>Actinomycetes</taxon>
        <taxon>Micrococcales</taxon>
        <taxon>Jonesiaceae</taxon>
        <taxon>Flavimobilis</taxon>
    </lineage>
</organism>
<comment type="catalytic activity">
    <reaction evidence="10">
        <text>N(6)-[(R)-lipoyl]-L-lysyl-[protein] + 2-oxoglutarate + H(+) = N(6)-[(R)-S(8)-succinyldihydrolipoyl]-L-lysyl-[protein] + CO2</text>
        <dbReference type="Rhea" id="RHEA:12188"/>
        <dbReference type="Rhea" id="RHEA-COMP:10474"/>
        <dbReference type="Rhea" id="RHEA-COMP:20092"/>
        <dbReference type="ChEBI" id="CHEBI:15378"/>
        <dbReference type="ChEBI" id="CHEBI:16526"/>
        <dbReference type="ChEBI" id="CHEBI:16810"/>
        <dbReference type="ChEBI" id="CHEBI:83099"/>
        <dbReference type="ChEBI" id="CHEBI:83120"/>
        <dbReference type="EC" id="1.2.4.2"/>
    </reaction>
</comment>
<dbReference type="InterPro" id="IPR031717">
    <property type="entry name" value="ODO-1/KGD_C"/>
</dbReference>
<dbReference type="GO" id="GO:0000287">
    <property type="term" value="F:magnesium ion binding"/>
    <property type="evidence" value="ECO:0007669"/>
    <property type="project" value="UniProtKB-ARBA"/>
</dbReference>
<evidence type="ECO:0000256" key="9">
    <source>
        <dbReference type="ARBA" id="ARBA00023268"/>
    </source>
</evidence>
<dbReference type="GO" id="GO:0030976">
    <property type="term" value="F:thiamine pyrophosphate binding"/>
    <property type="evidence" value="ECO:0007669"/>
    <property type="project" value="InterPro"/>
</dbReference>
<dbReference type="InterPro" id="IPR032106">
    <property type="entry name" value="2-oxogl_dehyd_N"/>
</dbReference>
<evidence type="ECO:0000256" key="4">
    <source>
        <dbReference type="ARBA" id="ARBA00022532"/>
    </source>
</evidence>
<dbReference type="Gene3D" id="3.40.50.12470">
    <property type="match status" value="1"/>
</dbReference>
<dbReference type="AlphaFoldDB" id="A0A2A9EHD0"/>
<dbReference type="InterPro" id="IPR029061">
    <property type="entry name" value="THDP-binding"/>
</dbReference>
<dbReference type="Gene3D" id="3.30.559.10">
    <property type="entry name" value="Chloramphenicol acetyltransferase-like domain"/>
    <property type="match status" value="1"/>
</dbReference>
<dbReference type="SUPFAM" id="SSF52518">
    <property type="entry name" value="Thiamin diphosphate-binding fold (THDP-binding)"/>
    <property type="match status" value="2"/>
</dbReference>
<dbReference type="GO" id="GO:0004591">
    <property type="term" value="F:oxoglutarate dehydrogenase (succinyl-transferring) activity"/>
    <property type="evidence" value="ECO:0007669"/>
    <property type="project" value="UniProtKB-EC"/>
</dbReference>
<dbReference type="Gene3D" id="3.40.50.11610">
    <property type="entry name" value="Multifunctional 2-oxoglutarate metabolism enzyme, C-terminal domain"/>
    <property type="match status" value="1"/>
</dbReference>
<evidence type="ECO:0000256" key="7">
    <source>
        <dbReference type="ARBA" id="ARBA00023002"/>
    </source>
</evidence>
<evidence type="ECO:0000313" key="15">
    <source>
        <dbReference type="Proteomes" id="UP000221394"/>
    </source>
</evidence>
<evidence type="ECO:0000259" key="13">
    <source>
        <dbReference type="SMART" id="SM00861"/>
    </source>
</evidence>
<comment type="catalytic activity">
    <reaction evidence="11">
        <text>N(6)-[(R)-dihydrolipoyl]-L-lysyl-[protein] + succinyl-CoA = N(6)-[(R)-S(8)-succinyldihydrolipoyl]-L-lysyl-[protein] + CoA</text>
        <dbReference type="Rhea" id="RHEA:15213"/>
        <dbReference type="Rhea" id="RHEA-COMP:10475"/>
        <dbReference type="Rhea" id="RHEA-COMP:20092"/>
        <dbReference type="ChEBI" id="CHEBI:57287"/>
        <dbReference type="ChEBI" id="CHEBI:57292"/>
        <dbReference type="ChEBI" id="CHEBI:83100"/>
        <dbReference type="ChEBI" id="CHEBI:83120"/>
        <dbReference type="EC" id="2.3.1.61"/>
    </reaction>
</comment>
<dbReference type="GO" id="GO:0005829">
    <property type="term" value="C:cytosol"/>
    <property type="evidence" value="ECO:0007669"/>
    <property type="project" value="TreeGrafter"/>
</dbReference>
<dbReference type="SMART" id="SM00861">
    <property type="entry name" value="Transket_pyr"/>
    <property type="match status" value="1"/>
</dbReference>
<keyword evidence="15" id="KW-1185">Reference proteome</keyword>
<dbReference type="UniPathway" id="UPA00223">
    <property type="reaction ID" value="UER00997"/>
</dbReference>
<dbReference type="GO" id="GO:0004149">
    <property type="term" value="F:dihydrolipoyllysine-residue succinyltransferase activity"/>
    <property type="evidence" value="ECO:0007669"/>
    <property type="project" value="UniProtKB-EC"/>
</dbReference>
<dbReference type="OrthoDB" id="9759785at2"/>
<dbReference type="InterPro" id="IPR001078">
    <property type="entry name" value="2-oxoacid_DH_actylTfrase"/>
</dbReference>
<dbReference type="PANTHER" id="PTHR23152">
    <property type="entry name" value="2-OXOGLUTARATE DEHYDROGENASE"/>
    <property type="match status" value="1"/>
</dbReference>
<dbReference type="Proteomes" id="UP000221394">
    <property type="component" value="Unassembled WGS sequence"/>
</dbReference>
<evidence type="ECO:0000256" key="6">
    <source>
        <dbReference type="ARBA" id="ARBA00022842"/>
    </source>
</evidence>
<dbReference type="InterPro" id="IPR023213">
    <property type="entry name" value="CAT-like_dom_sf"/>
</dbReference>
<dbReference type="SUPFAM" id="SSF52777">
    <property type="entry name" value="CoA-dependent acyltransferases"/>
    <property type="match status" value="1"/>
</dbReference>
<dbReference type="PANTHER" id="PTHR23152:SF4">
    <property type="entry name" value="2-OXOADIPATE DEHYDROGENASE COMPLEX COMPONENT E1"/>
    <property type="match status" value="1"/>
</dbReference>
<dbReference type="EMBL" id="PDJH01000001">
    <property type="protein sequence ID" value="PFG37652.1"/>
    <property type="molecule type" value="Genomic_DNA"/>
</dbReference>
<keyword evidence="4" id="KW-0816">Tricarboxylic acid cycle</keyword>
<feature type="domain" description="Transketolase-like pyrimidine-binding" evidence="13">
    <location>
        <begin position="929"/>
        <end position="1122"/>
    </location>
</feature>
<evidence type="ECO:0000256" key="2">
    <source>
        <dbReference type="ARBA" id="ARBA00001964"/>
    </source>
</evidence>
<keyword evidence="8" id="KW-0786">Thiamine pyrophosphate</keyword>
<dbReference type="Pfam" id="PF02779">
    <property type="entry name" value="Transket_pyr"/>
    <property type="match status" value="1"/>
</dbReference>
<dbReference type="GO" id="GO:0006099">
    <property type="term" value="P:tricarboxylic acid cycle"/>
    <property type="evidence" value="ECO:0007669"/>
    <property type="project" value="UniProtKB-UniPathway"/>
</dbReference>
<dbReference type="Pfam" id="PF00198">
    <property type="entry name" value="2-oxoacid_dh"/>
    <property type="match status" value="1"/>
</dbReference>
<dbReference type="GO" id="GO:0045252">
    <property type="term" value="C:oxoglutarate dehydrogenase complex"/>
    <property type="evidence" value="ECO:0007669"/>
    <property type="project" value="TreeGrafter"/>
</dbReference>
<comment type="cofactor">
    <cofactor evidence="1">
        <name>Mg(2+)</name>
        <dbReference type="ChEBI" id="CHEBI:18420"/>
    </cofactor>
</comment>
<name>A0A2A9EHD0_9MICO</name>
<feature type="region of interest" description="Disordered" evidence="12">
    <location>
        <begin position="45"/>
        <end position="123"/>
    </location>
</feature>
<dbReference type="NCBIfam" id="NF008907">
    <property type="entry name" value="PRK12270.1"/>
    <property type="match status" value="1"/>
</dbReference>
<dbReference type="NCBIfam" id="TIGR00239">
    <property type="entry name" value="2oxo_dh_E1"/>
    <property type="match status" value="1"/>
</dbReference>
<dbReference type="InterPro" id="IPR005475">
    <property type="entry name" value="Transketolase-like_Pyr-bd"/>
</dbReference>
<evidence type="ECO:0000256" key="10">
    <source>
        <dbReference type="ARBA" id="ARBA00051911"/>
    </source>
</evidence>
<keyword evidence="9" id="KW-0511">Multifunctional enzyme</keyword>
<evidence type="ECO:0000313" key="14">
    <source>
        <dbReference type="EMBL" id="PFG37652.1"/>
    </source>
</evidence>
<dbReference type="Pfam" id="PF16870">
    <property type="entry name" value="OxoGdeHyase_C"/>
    <property type="match status" value="1"/>
</dbReference>
<evidence type="ECO:0000256" key="5">
    <source>
        <dbReference type="ARBA" id="ARBA00022723"/>
    </source>
</evidence>
<accession>A0A2A9EHD0</accession>
<dbReference type="CDD" id="cd02016">
    <property type="entry name" value="TPP_E1_OGDC_like"/>
    <property type="match status" value="1"/>
</dbReference>
<keyword evidence="7" id="KW-0560">Oxidoreductase</keyword>
<protein>
    <submittedName>
        <fullName evidence="14">2-oxoglutarate dehydrogenase E1 component</fullName>
    </submittedName>
</protein>
<dbReference type="Gene3D" id="1.10.287.1150">
    <property type="entry name" value="TPP helical domain"/>
    <property type="match status" value="1"/>
</dbReference>
<keyword evidence="5" id="KW-0479">Metal-binding</keyword>
<dbReference type="InterPro" id="IPR011603">
    <property type="entry name" value="2oxoglutarate_DH_E1"/>
</dbReference>
<feature type="region of interest" description="Disordered" evidence="12">
    <location>
        <begin position="852"/>
        <end position="879"/>
    </location>
</feature>
<feature type="compositionally biased region" description="Basic and acidic residues" evidence="12">
    <location>
        <begin position="863"/>
        <end position="878"/>
    </location>
</feature>
<dbReference type="InterPro" id="IPR001017">
    <property type="entry name" value="DH_E1"/>
</dbReference>
<dbReference type="Pfam" id="PF00676">
    <property type="entry name" value="E1_dh"/>
    <property type="match status" value="1"/>
</dbReference>
<keyword evidence="6" id="KW-0460">Magnesium</keyword>